<proteinExistence type="predicted"/>
<keyword evidence="1" id="KW-0472">Membrane</keyword>
<accession>A0A833RN57</accession>
<dbReference type="Proteomes" id="UP000623129">
    <property type="component" value="Unassembled WGS sequence"/>
</dbReference>
<reference evidence="2" key="1">
    <citation type="submission" date="2020-01" db="EMBL/GenBank/DDBJ databases">
        <title>Genome sequence of Kobresia littledalei, the first chromosome-level genome in the family Cyperaceae.</title>
        <authorList>
            <person name="Qu G."/>
        </authorList>
    </citation>
    <scope>NUCLEOTIDE SEQUENCE</scope>
    <source>
        <strain evidence="2">C.B.Clarke</strain>
        <tissue evidence="2">Leaf</tissue>
    </source>
</reference>
<gene>
    <name evidence="2" type="ORF">FCM35_KLT16372</name>
</gene>
<keyword evidence="3" id="KW-1185">Reference proteome</keyword>
<dbReference type="OrthoDB" id="2356035at2759"/>
<evidence type="ECO:0000313" key="3">
    <source>
        <dbReference type="Proteomes" id="UP000623129"/>
    </source>
</evidence>
<dbReference type="AlphaFoldDB" id="A0A833RN57"/>
<dbReference type="InterPro" id="IPR004158">
    <property type="entry name" value="DUF247_pln"/>
</dbReference>
<dbReference type="PANTHER" id="PTHR31549">
    <property type="entry name" value="PROTEIN, PUTATIVE (DUF247)-RELATED-RELATED"/>
    <property type="match status" value="1"/>
</dbReference>
<name>A0A833RN57_9POAL</name>
<protein>
    <submittedName>
        <fullName evidence="2">Uncharacterized protein</fullName>
    </submittedName>
</protein>
<comment type="caution">
    <text evidence="2">The sequence shown here is derived from an EMBL/GenBank/DDBJ whole genome shotgun (WGS) entry which is preliminary data.</text>
</comment>
<organism evidence="2 3">
    <name type="scientific">Carex littledalei</name>
    <dbReference type="NCBI Taxonomy" id="544730"/>
    <lineage>
        <taxon>Eukaryota</taxon>
        <taxon>Viridiplantae</taxon>
        <taxon>Streptophyta</taxon>
        <taxon>Embryophyta</taxon>
        <taxon>Tracheophyta</taxon>
        <taxon>Spermatophyta</taxon>
        <taxon>Magnoliopsida</taxon>
        <taxon>Liliopsida</taxon>
        <taxon>Poales</taxon>
        <taxon>Cyperaceae</taxon>
        <taxon>Cyperoideae</taxon>
        <taxon>Cariceae</taxon>
        <taxon>Carex</taxon>
        <taxon>Carex subgen. Euthyceras</taxon>
    </lineage>
</organism>
<dbReference type="PANTHER" id="PTHR31549:SF277">
    <property type="entry name" value="OS08G0167400 PROTEIN"/>
    <property type="match status" value="1"/>
</dbReference>
<dbReference type="Pfam" id="PF03140">
    <property type="entry name" value="DUF247"/>
    <property type="match status" value="1"/>
</dbReference>
<keyword evidence="1" id="KW-0812">Transmembrane</keyword>
<keyword evidence="1" id="KW-1133">Transmembrane helix</keyword>
<evidence type="ECO:0000313" key="2">
    <source>
        <dbReference type="EMBL" id="KAF3338901.1"/>
    </source>
</evidence>
<dbReference type="EMBL" id="SWLB01000004">
    <property type="protein sequence ID" value="KAF3338901.1"/>
    <property type="molecule type" value="Genomic_DNA"/>
</dbReference>
<sequence>MISSQINHSVFNERRWLEQLQHDFSKDLEDTLGIKVSVFNVPKFLYEDKPDAYVPHYFAVGPYHQHRVELRCMERYKIAASKRVERSFKDIKFDDLINEFIQLESEIRAPYHRYPDFTEESLAWMMAIDSCFLLEFLQNYHNGEGTGIVPPLTNWISGIVKDILMLENQIPLFLLRKTLEFQYSSNKVADTMLQTILERFIKEVTPLKVTVNIGNLDKYAHVLELLYHVIVPNLEQQNDQTEIIIENPDEMLNPEDVETVKEAIDNISRLNIAPIRFIKDKLILKPVDIISNLLQKLSKKFPMITLLSPVVDYFFSQTNVTENIQNMSISNIINSPLLEEITIPSVSKLVRLGVKFIPTEDGISGIEFDGKAGKTGTFKLPVVTLDANTDTILRNLVAYEASVVKGPLVFARYTELMNGIIDTVEDVKILRKSGIISNHMKSDREVVHLWSGMCRSVRLTRVPKIDRVINDVKSFNNTKLMVKTNKLLRRYVFKSWKILTVLATLFLLLMTGMQTLCSVYTCSKWVATIADETPQT</sequence>
<evidence type="ECO:0000256" key="1">
    <source>
        <dbReference type="SAM" id="Phobius"/>
    </source>
</evidence>
<feature type="transmembrane region" description="Helical" evidence="1">
    <location>
        <begin position="496"/>
        <end position="516"/>
    </location>
</feature>